<dbReference type="GO" id="GO:0051537">
    <property type="term" value="F:2 iron, 2 sulfur cluster binding"/>
    <property type="evidence" value="ECO:0007669"/>
    <property type="project" value="UniProtKB-KW"/>
</dbReference>
<dbReference type="AlphaFoldDB" id="A0A7V6A2Y6"/>
<evidence type="ECO:0000256" key="2">
    <source>
        <dbReference type="ARBA" id="ARBA00022714"/>
    </source>
</evidence>
<name>A0A7V6A2Y6_9BACT</name>
<comment type="cofactor">
    <cofactor evidence="7">
        <name>[2Fe-2S] cluster</name>
        <dbReference type="ChEBI" id="CHEBI:190135"/>
    </cofactor>
    <text evidence="7">Binds 1 [2Fe-2S] cluster.</text>
</comment>
<dbReference type="PANTHER" id="PTHR43342">
    <property type="entry name" value="NADH-QUINONE OXIDOREDUCTASE, E SUBUNIT"/>
    <property type="match status" value="1"/>
</dbReference>
<comment type="cofactor">
    <cofactor evidence="6">
        <name>[2Fe-2S] cluster</name>
        <dbReference type="ChEBI" id="CHEBI:190135"/>
    </cofactor>
</comment>
<dbReference type="PANTHER" id="PTHR43342:SF1">
    <property type="entry name" value="BIFURCATING [FEFE] HYDROGENASE GAMMA SUBUNIT"/>
    <property type="match status" value="1"/>
</dbReference>
<dbReference type="InterPro" id="IPR041921">
    <property type="entry name" value="NuoE_N"/>
</dbReference>
<dbReference type="FunFam" id="1.10.10.1590:FF:000001">
    <property type="entry name" value="NADH-quinone oxidoreductase subunit E"/>
    <property type="match status" value="1"/>
</dbReference>
<dbReference type="PIRSF" id="PIRSF000216">
    <property type="entry name" value="NADH_DH_24kDa"/>
    <property type="match status" value="1"/>
</dbReference>
<dbReference type="InterPro" id="IPR042128">
    <property type="entry name" value="NuoE_dom"/>
</dbReference>
<evidence type="ECO:0000313" key="8">
    <source>
        <dbReference type="EMBL" id="HHS29317.1"/>
    </source>
</evidence>
<keyword evidence="8" id="KW-0560">Oxidoreductase</keyword>
<evidence type="ECO:0000256" key="5">
    <source>
        <dbReference type="ARBA" id="ARBA00023014"/>
    </source>
</evidence>
<gene>
    <name evidence="8" type="primary">nuoE</name>
    <name evidence="8" type="ORF">ENV52_06410</name>
</gene>
<comment type="similarity">
    <text evidence="1">Belongs to the complex I 24 kDa subunit family.</text>
</comment>
<evidence type="ECO:0000256" key="4">
    <source>
        <dbReference type="ARBA" id="ARBA00023004"/>
    </source>
</evidence>
<comment type="caution">
    <text evidence="8">The sequence shown here is derived from an EMBL/GenBank/DDBJ whole genome shotgun (WGS) entry which is preliminary data.</text>
</comment>
<feature type="binding site" evidence="7">
    <location>
        <position position="117"/>
    </location>
    <ligand>
        <name>[2Fe-2S] cluster</name>
        <dbReference type="ChEBI" id="CHEBI:190135"/>
    </ligand>
</feature>
<sequence>MDAERLEGILSKYEGESTDLIPVLQDIQDNYNYLPKDELKVVAQRLNVPLTQIYSVATFYTMFSLVPKGEHQLKVCLGTTCHLKGGQRLVDSIASRLGCDVGYTTKDGTFSLETVGCLGSCAQAPVMMIDDKYYARVTVDKVPKILKLYQK</sequence>
<protein>
    <submittedName>
        <fullName evidence="8">NADH-quinone oxidoreductase subunit NuoE</fullName>
        <ecNumber evidence="8">1.6.5.11</ecNumber>
    </submittedName>
</protein>
<keyword evidence="5 7" id="KW-0411">Iron-sulfur</keyword>
<dbReference type="CDD" id="cd03064">
    <property type="entry name" value="TRX_Fd_NuoE"/>
    <property type="match status" value="1"/>
</dbReference>
<keyword evidence="2 7" id="KW-0001">2Fe-2S</keyword>
<dbReference type="SUPFAM" id="SSF52833">
    <property type="entry name" value="Thioredoxin-like"/>
    <property type="match status" value="1"/>
</dbReference>
<organism evidence="8">
    <name type="scientific">Desulfobacca acetoxidans</name>
    <dbReference type="NCBI Taxonomy" id="60893"/>
    <lineage>
        <taxon>Bacteria</taxon>
        <taxon>Pseudomonadati</taxon>
        <taxon>Thermodesulfobacteriota</taxon>
        <taxon>Desulfobaccia</taxon>
        <taxon>Desulfobaccales</taxon>
        <taxon>Desulfobaccaceae</taxon>
        <taxon>Desulfobacca</taxon>
    </lineage>
</organism>
<evidence type="ECO:0000256" key="1">
    <source>
        <dbReference type="ARBA" id="ARBA00010643"/>
    </source>
</evidence>
<keyword evidence="3 7" id="KW-0479">Metal-binding</keyword>
<reference evidence="8" key="1">
    <citation type="journal article" date="2020" name="mSystems">
        <title>Genome- and Community-Level Interaction Insights into Carbon Utilization and Element Cycling Functions of Hydrothermarchaeota in Hydrothermal Sediment.</title>
        <authorList>
            <person name="Zhou Z."/>
            <person name="Liu Y."/>
            <person name="Xu W."/>
            <person name="Pan J."/>
            <person name="Luo Z.H."/>
            <person name="Li M."/>
        </authorList>
    </citation>
    <scope>NUCLEOTIDE SEQUENCE [LARGE SCALE GENOMIC DNA]</scope>
    <source>
        <strain evidence="8">SpSt-767</strain>
    </source>
</reference>
<dbReference type="Gene3D" id="3.40.30.10">
    <property type="entry name" value="Glutaredoxin"/>
    <property type="match status" value="1"/>
</dbReference>
<evidence type="ECO:0000256" key="6">
    <source>
        <dbReference type="ARBA" id="ARBA00034078"/>
    </source>
</evidence>
<dbReference type="GO" id="GO:0046872">
    <property type="term" value="F:metal ion binding"/>
    <property type="evidence" value="ECO:0007669"/>
    <property type="project" value="UniProtKB-KW"/>
</dbReference>
<dbReference type="Gene3D" id="1.10.10.1590">
    <property type="entry name" value="NADH-quinone oxidoreductase subunit E"/>
    <property type="match status" value="1"/>
</dbReference>
<dbReference type="EMBL" id="DTGR01000104">
    <property type="protein sequence ID" value="HHS29317.1"/>
    <property type="molecule type" value="Genomic_DNA"/>
</dbReference>
<dbReference type="EC" id="1.6.5.11" evidence="8"/>
<feature type="binding site" evidence="7">
    <location>
        <position position="81"/>
    </location>
    <ligand>
        <name>[2Fe-2S] cluster</name>
        <dbReference type="ChEBI" id="CHEBI:190135"/>
    </ligand>
</feature>
<dbReference type="Pfam" id="PF01257">
    <property type="entry name" value="2Fe-2S_thioredx"/>
    <property type="match status" value="1"/>
</dbReference>
<dbReference type="GO" id="GO:0016491">
    <property type="term" value="F:oxidoreductase activity"/>
    <property type="evidence" value="ECO:0007669"/>
    <property type="project" value="UniProtKB-KW"/>
</dbReference>
<evidence type="ECO:0000256" key="3">
    <source>
        <dbReference type="ARBA" id="ARBA00022723"/>
    </source>
</evidence>
<dbReference type="PROSITE" id="PS01099">
    <property type="entry name" value="COMPLEX1_24K"/>
    <property type="match status" value="1"/>
</dbReference>
<feature type="binding site" evidence="7">
    <location>
        <position position="76"/>
    </location>
    <ligand>
        <name>[2Fe-2S] cluster</name>
        <dbReference type="ChEBI" id="CHEBI:190135"/>
    </ligand>
</feature>
<proteinExistence type="inferred from homology"/>
<dbReference type="InterPro" id="IPR028431">
    <property type="entry name" value="NADP_DH_HndA-like"/>
</dbReference>
<dbReference type="InterPro" id="IPR036249">
    <property type="entry name" value="Thioredoxin-like_sf"/>
</dbReference>
<dbReference type="InterPro" id="IPR002023">
    <property type="entry name" value="NuoE-like"/>
</dbReference>
<accession>A0A7V6A2Y6</accession>
<keyword evidence="4 7" id="KW-0408">Iron</keyword>
<evidence type="ECO:0000256" key="7">
    <source>
        <dbReference type="PIRSR" id="PIRSR000216-1"/>
    </source>
</evidence>
<feature type="binding site" evidence="7">
    <location>
        <position position="121"/>
    </location>
    <ligand>
        <name>[2Fe-2S] cluster</name>
        <dbReference type="ChEBI" id="CHEBI:190135"/>
    </ligand>
</feature>
<dbReference type="NCBIfam" id="NF005722">
    <property type="entry name" value="PRK07539.1-2"/>
    <property type="match status" value="1"/>
</dbReference>